<evidence type="ECO:0000256" key="4">
    <source>
        <dbReference type="ARBA" id="ARBA00022833"/>
    </source>
</evidence>
<dbReference type="SUPFAM" id="SSF49493">
    <property type="entry name" value="HSP40/DnaJ peptide-binding domain"/>
    <property type="match status" value="2"/>
</dbReference>
<accession>A0A7S3CJZ9</accession>
<keyword evidence="3 6" id="KW-0863">Zinc-finger</keyword>
<evidence type="ECO:0000256" key="5">
    <source>
        <dbReference type="ARBA" id="ARBA00023186"/>
    </source>
</evidence>
<dbReference type="SUPFAM" id="SSF57938">
    <property type="entry name" value="DnaJ/Hsp40 cysteine-rich domain"/>
    <property type="match status" value="1"/>
</dbReference>
<sequence>MEAINGTQKQITFGRTDVCSTCKGTRSKPGTSETKCGSCGGAGFQSIRQGPFMIQQVCGSCEGAGSIIKNPCTGCRGRGITHQEVRESVNIPKGVDNGVNLRVSKKGNAGMGGPAGDLMIQVKVKPHPYFKRDGSDILTDLYLSLGDAVLGQEVKVKTLYGTIRMKVDAGTQHNEKKKIANYGVQKLPPNHHQKGNHYVTIKVVIPRTLSPEQRQAMELFRSVEEKPANENI</sequence>
<dbReference type="GO" id="GO:0008270">
    <property type="term" value="F:zinc ion binding"/>
    <property type="evidence" value="ECO:0007669"/>
    <property type="project" value="UniProtKB-KW"/>
</dbReference>
<keyword evidence="1 6" id="KW-0479">Metal-binding</keyword>
<dbReference type="PANTHER" id="PTHR43096">
    <property type="entry name" value="DNAJ HOMOLOG 1, MITOCHONDRIAL-RELATED"/>
    <property type="match status" value="1"/>
</dbReference>
<dbReference type="GO" id="GO:0031072">
    <property type="term" value="F:heat shock protein binding"/>
    <property type="evidence" value="ECO:0007669"/>
    <property type="project" value="InterPro"/>
</dbReference>
<proteinExistence type="predicted"/>
<dbReference type="InterPro" id="IPR001305">
    <property type="entry name" value="HSP_DnaJ_Cys-rich_dom"/>
</dbReference>
<evidence type="ECO:0000259" key="7">
    <source>
        <dbReference type="PROSITE" id="PS51188"/>
    </source>
</evidence>
<evidence type="ECO:0000256" key="3">
    <source>
        <dbReference type="ARBA" id="ARBA00022771"/>
    </source>
</evidence>
<dbReference type="Pfam" id="PF01556">
    <property type="entry name" value="DnaJ_C"/>
    <property type="match status" value="1"/>
</dbReference>
<evidence type="ECO:0000256" key="2">
    <source>
        <dbReference type="ARBA" id="ARBA00022737"/>
    </source>
</evidence>
<dbReference type="AlphaFoldDB" id="A0A7S3CJZ9"/>
<keyword evidence="4 6" id="KW-0862">Zinc</keyword>
<dbReference type="CDD" id="cd10747">
    <property type="entry name" value="DnaJ_C"/>
    <property type="match status" value="1"/>
</dbReference>
<dbReference type="Pfam" id="PF00684">
    <property type="entry name" value="DnaJ_CXXCXGXG"/>
    <property type="match status" value="1"/>
</dbReference>
<evidence type="ECO:0000256" key="1">
    <source>
        <dbReference type="ARBA" id="ARBA00022723"/>
    </source>
</evidence>
<feature type="zinc finger region" description="CR-type" evidence="6">
    <location>
        <begin position="6"/>
        <end position="84"/>
    </location>
</feature>
<dbReference type="EMBL" id="HBIA01003765">
    <property type="protein sequence ID" value="CAE0230196.1"/>
    <property type="molecule type" value="Transcribed_RNA"/>
</dbReference>
<dbReference type="GO" id="GO:0005737">
    <property type="term" value="C:cytoplasm"/>
    <property type="evidence" value="ECO:0007669"/>
    <property type="project" value="TreeGrafter"/>
</dbReference>
<evidence type="ECO:0000256" key="6">
    <source>
        <dbReference type="PROSITE-ProRule" id="PRU00546"/>
    </source>
</evidence>
<dbReference type="Gene3D" id="2.60.260.20">
    <property type="entry name" value="Urease metallochaperone UreE, N-terminal domain"/>
    <property type="match status" value="2"/>
</dbReference>
<protein>
    <recommendedName>
        <fullName evidence="7">CR-type domain-containing protein</fullName>
    </recommendedName>
</protein>
<evidence type="ECO:0000313" key="8">
    <source>
        <dbReference type="EMBL" id="CAE0230196.1"/>
    </source>
</evidence>
<dbReference type="InterPro" id="IPR002939">
    <property type="entry name" value="DnaJ_C"/>
</dbReference>
<organism evidence="8">
    <name type="scientific">Strombidium rassoulzadegani</name>
    <dbReference type="NCBI Taxonomy" id="1082188"/>
    <lineage>
        <taxon>Eukaryota</taxon>
        <taxon>Sar</taxon>
        <taxon>Alveolata</taxon>
        <taxon>Ciliophora</taxon>
        <taxon>Intramacronucleata</taxon>
        <taxon>Spirotrichea</taxon>
        <taxon>Oligotrichia</taxon>
        <taxon>Strombidiidae</taxon>
        <taxon>Strombidium</taxon>
    </lineage>
</organism>
<feature type="domain" description="CR-type" evidence="7">
    <location>
        <begin position="6"/>
        <end position="84"/>
    </location>
</feature>
<keyword evidence="2" id="KW-0677">Repeat</keyword>
<dbReference type="InterPro" id="IPR008971">
    <property type="entry name" value="HSP40/DnaJ_pept-bd"/>
</dbReference>
<dbReference type="CDD" id="cd10719">
    <property type="entry name" value="DnaJ_zf"/>
    <property type="match status" value="1"/>
</dbReference>
<dbReference type="PANTHER" id="PTHR43096:SF52">
    <property type="entry name" value="DNAJ HOMOLOG 1, MITOCHONDRIAL-RELATED"/>
    <property type="match status" value="1"/>
</dbReference>
<dbReference type="FunFam" id="2.60.260.20:FF:000005">
    <property type="entry name" value="Chaperone protein dnaJ 1, mitochondrial"/>
    <property type="match status" value="1"/>
</dbReference>
<dbReference type="GO" id="GO:0051082">
    <property type="term" value="F:unfolded protein binding"/>
    <property type="evidence" value="ECO:0007669"/>
    <property type="project" value="InterPro"/>
</dbReference>
<gene>
    <name evidence="8" type="ORF">SRAS04492_LOCUS1983</name>
</gene>
<keyword evidence="5" id="KW-0143">Chaperone</keyword>
<dbReference type="GO" id="GO:0042026">
    <property type="term" value="P:protein refolding"/>
    <property type="evidence" value="ECO:0007669"/>
    <property type="project" value="TreeGrafter"/>
</dbReference>
<dbReference type="PROSITE" id="PS51188">
    <property type="entry name" value="ZF_CR"/>
    <property type="match status" value="1"/>
</dbReference>
<reference evidence="8" key="1">
    <citation type="submission" date="2021-01" db="EMBL/GenBank/DDBJ databases">
        <authorList>
            <person name="Corre E."/>
            <person name="Pelletier E."/>
            <person name="Niang G."/>
            <person name="Scheremetjew M."/>
            <person name="Finn R."/>
            <person name="Kale V."/>
            <person name="Holt S."/>
            <person name="Cochrane G."/>
            <person name="Meng A."/>
            <person name="Brown T."/>
            <person name="Cohen L."/>
        </authorList>
    </citation>
    <scope>NUCLEOTIDE SEQUENCE</scope>
    <source>
        <strain evidence="8">Ras09</strain>
    </source>
</reference>
<dbReference type="Gene3D" id="2.10.230.10">
    <property type="entry name" value="Heat shock protein DnaJ, cysteine-rich domain"/>
    <property type="match status" value="1"/>
</dbReference>
<dbReference type="InterPro" id="IPR036410">
    <property type="entry name" value="HSP_DnaJ_Cys-rich_dom_sf"/>
</dbReference>
<name>A0A7S3CJZ9_9SPIT</name>
<dbReference type="FunFam" id="2.10.230.10:FF:000002">
    <property type="entry name" value="Molecular chaperone DnaJ"/>
    <property type="match status" value="1"/>
</dbReference>